<reference evidence="2" key="1">
    <citation type="submission" date="2016-09" db="EMBL/GenBank/DDBJ databases">
        <title>The Complete Genome of Burkholderia sprentiae wsm5005.</title>
        <authorList>
            <person name="De Meyer S."/>
            <person name="Wang P."/>
            <person name="Terpolilli J."/>
        </authorList>
    </citation>
    <scope>NUCLEOTIDE SEQUENCE [LARGE SCALE GENOMIC DNA]</scope>
    <source>
        <strain evidence="2">WSM5005</strain>
    </source>
</reference>
<protein>
    <submittedName>
        <fullName evidence="2">Uncharacterized protein</fullName>
    </submittedName>
</protein>
<keyword evidence="1" id="KW-0812">Transmembrane</keyword>
<dbReference type="RefSeq" id="WP_154671630.1">
    <property type="nucleotide sequence ID" value="NZ_AXBN01000062.1"/>
</dbReference>
<accession>A0A8F4KJ85</accession>
<geneLocation type="plasmid" evidence="2 3">
    <name>pl3WSM5005</name>
</geneLocation>
<keyword evidence="1" id="KW-1133">Transmembrane helix</keyword>
<keyword evidence="1" id="KW-0472">Membrane</keyword>
<organism evidence="2 3">
    <name type="scientific">Paraburkholderia sprentiae WSM5005</name>
    <dbReference type="NCBI Taxonomy" id="754502"/>
    <lineage>
        <taxon>Bacteria</taxon>
        <taxon>Pseudomonadati</taxon>
        <taxon>Pseudomonadota</taxon>
        <taxon>Betaproteobacteria</taxon>
        <taxon>Burkholderiales</taxon>
        <taxon>Burkholderiaceae</taxon>
        <taxon>Paraburkholderia</taxon>
    </lineage>
</organism>
<evidence type="ECO:0000256" key="1">
    <source>
        <dbReference type="SAM" id="Phobius"/>
    </source>
</evidence>
<feature type="transmembrane region" description="Helical" evidence="1">
    <location>
        <begin position="29"/>
        <end position="45"/>
    </location>
</feature>
<keyword evidence="2" id="KW-0614">Plasmid</keyword>
<dbReference type="AlphaFoldDB" id="A0A8F4KJ85"/>
<gene>
    <name evidence="2" type="ORF">BJG93_36565</name>
</gene>
<dbReference type="EMBL" id="CP017564">
    <property type="protein sequence ID" value="QXE07361.1"/>
    <property type="molecule type" value="Genomic_DNA"/>
</dbReference>
<sequence length="65" mass="7032">MDEKYVAGVLTGVGCTGAVAFIVYGNWPLAIALLGVSALGMLANREATRRDLWLKAISRTRRPKL</sequence>
<evidence type="ECO:0000313" key="3">
    <source>
        <dbReference type="Proteomes" id="UP000179860"/>
    </source>
</evidence>
<name>A0A8F4KJ85_9BURK</name>
<dbReference type="PROSITE" id="PS51257">
    <property type="entry name" value="PROKAR_LIPOPROTEIN"/>
    <property type="match status" value="1"/>
</dbReference>
<keyword evidence="3" id="KW-1185">Reference proteome</keyword>
<dbReference type="KEGG" id="pspw:BJG93_36565"/>
<dbReference type="Proteomes" id="UP000179860">
    <property type="component" value="Plasmid pl3WSM5005"/>
</dbReference>
<proteinExistence type="predicted"/>
<evidence type="ECO:0000313" key="2">
    <source>
        <dbReference type="EMBL" id="QXE07361.1"/>
    </source>
</evidence>